<comment type="pathway">
    <text evidence="12">Isoprenoid biosynthesis; isopentenyl diphosphate biosynthesis via mevalonate pathway; isopentenyl diphosphate from (R)-mevalonate: step 1/3.</text>
</comment>
<feature type="domain" description="GHMP kinase C-terminal" evidence="14">
    <location>
        <begin position="181"/>
        <end position="261"/>
    </location>
</feature>
<evidence type="ECO:0000256" key="9">
    <source>
        <dbReference type="ARBA" id="ARBA00022840"/>
    </source>
</evidence>
<evidence type="ECO:0000256" key="10">
    <source>
        <dbReference type="ARBA" id="ARBA00022842"/>
    </source>
</evidence>
<keyword evidence="10" id="KW-0460">Magnesium</keyword>
<dbReference type="InterPro" id="IPR013750">
    <property type="entry name" value="GHMP_kinase_C_dom"/>
</dbReference>
<gene>
    <name evidence="15" type="ORF">HMPREF3186_00163</name>
</gene>
<dbReference type="Gene3D" id="3.30.70.890">
    <property type="entry name" value="GHMP kinase, C-terminal domain"/>
    <property type="match status" value="1"/>
</dbReference>
<keyword evidence="4" id="KW-0963">Cytoplasm</keyword>
<dbReference type="RefSeq" id="WP_060913470.1">
    <property type="nucleotide sequence ID" value="NZ_KQ959924.1"/>
</dbReference>
<dbReference type="InterPro" id="IPR006203">
    <property type="entry name" value="GHMP_knse_ATP-bd_CS"/>
</dbReference>
<evidence type="ECO:0000256" key="5">
    <source>
        <dbReference type="ARBA" id="ARBA00022516"/>
    </source>
</evidence>
<dbReference type="PANTHER" id="PTHR43290:SF2">
    <property type="entry name" value="MEVALONATE KINASE"/>
    <property type="match status" value="1"/>
</dbReference>
<dbReference type="STRING" id="1379.HMPREF3186_00163"/>
<dbReference type="SUPFAM" id="SSF54211">
    <property type="entry name" value="Ribosomal protein S5 domain 2-like"/>
    <property type="match status" value="1"/>
</dbReference>
<dbReference type="GO" id="GO:0004496">
    <property type="term" value="F:mevalonate kinase activity"/>
    <property type="evidence" value="ECO:0007669"/>
    <property type="project" value="UniProtKB-EC"/>
</dbReference>
<evidence type="ECO:0000259" key="13">
    <source>
        <dbReference type="Pfam" id="PF00288"/>
    </source>
</evidence>
<evidence type="ECO:0000256" key="7">
    <source>
        <dbReference type="ARBA" id="ARBA00022741"/>
    </source>
</evidence>
<keyword evidence="6" id="KW-0808">Transferase</keyword>
<comment type="caution">
    <text evidence="15">The sequence shown here is derived from an EMBL/GenBank/DDBJ whole genome shotgun (WGS) entry which is preliminary data.</text>
</comment>
<evidence type="ECO:0000256" key="3">
    <source>
        <dbReference type="ARBA" id="ARBA00012103"/>
    </source>
</evidence>
<keyword evidence="7" id="KW-0547">Nucleotide-binding</keyword>
<sequence>MTHAKAIFFGEHAVVYGYKGITIPLPQMNVEVTLEDTETIQQRDEILSFIADTCGIDKKTKINITSTIPVGRGLGSSAALSIAIARAKKLPNVREIANKCEKFIHGNPSGIDVNQVLSDTPLLFSKKEGASELDFDLNSYLLIIDTGVIGITKETLKHIADNYNKYEKYIAELGEITDSVIEPLKNKDIDLVGQYMYKAHDLLQKLGVSHASNDEVVEICKNNNAVGAKLTGGGAGGCCISLSKTKENALEIQNALKEKGYSSWIVTV</sequence>
<dbReference type="PRINTS" id="PR00959">
    <property type="entry name" value="MEVGALKINASE"/>
</dbReference>
<dbReference type="GO" id="GO:0019287">
    <property type="term" value="P:isopentenyl diphosphate biosynthetic process, mevalonate pathway"/>
    <property type="evidence" value="ECO:0007669"/>
    <property type="project" value="UniProtKB-UniPathway"/>
</dbReference>
<dbReference type="OrthoDB" id="9764892at2"/>
<accession>A0A134A5Z7</accession>
<evidence type="ECO:0000259" key="14">
    <source>
        <dbReference type="Pfam" id="PF08544"/>
    </source>
</evidence>
<dbReference type="GO" id="GO:0005524">
    <property type="term" value="F:ATP binding"/>
    <property type="evidence" value="ECO:0007669"/>
    <property type="project" value="UniProtKB-KW"/>
</dbReference>
<evidence type="ECO:0000256" key="4">
    <source>
        <dbReference type="ARBA" id="ARBA00022490"/>
    </source>
</evidence>
<dbReference type="InterPro" id="IPR006205">
    <property type="entry name" value="Mev_gal_kin"/>
</dbReference>
<dbReference type="GO" id="GO:0005829">
    <property type="term" value="C:cytosol"/>
    <property type="evidence" value="ECO:0007669"/>
    <property type="project" value="TreeGrafter"/>
</dbReference>
<keyword evidence="9" id="KW-0067">ATP-binding</keyword>
<dbReference type="Pfam" id="PF00288">
    <property type="entry name" value="GHMP_kinases_N"/>
    <property type="match status" value="1"/>
</dbReference>
<evidence type="ECO:0000256" key="8">
    <source>
        <dbReference type="ARBA" id="ARBA00022777"/>
    </source>
</evidence>
<evidence type="ECO:0000256" key="2">
    <source>
        <dbReference type="ARBA" id="ARBA00006495"/>
    </source>
</evidence>
<keyword evidence="5" id="KW-0444">Lipid biosynthesis</keyword>
<feature type="domain" description="GHMP kinase N-terminal" evidence="13">
    <location>
        <begin position="49"/>
        <end position="113"/>
    </location>
</feature>
<evidence type="ECO:0000256" key="12">
    <source>
        <dbReference type="ARBA" id="ARBA00029438"/>
    </source>
</evidence>
<dbReference type="EMBL" id="LSDC01000017">
    <property type="protein sequence ID" value="KXB63133.1"/>
    <property type="molecule type" value="Genomic_DNA"/>
</dbReference>
<dbReference type="PATRIC" id="fig|1379.3.peg.160"/>
<evidence type="ECO:0000313" key="16">
    <source>
        <dbReference type="Proteomes" id="UP000070355"/>
    </source>
</evidence>
<evidence type="ECO:0000256" key="6">
    <source>
        <dbReference type="ARBA" id="ARBA00022679"/>
    </source>
</evidence>
<name>A0A134A5Z7_9BACL</name>
<dbReference type="Gene3D" id="3.30.230.10">
    <property type="match status" value="1"/>
</dbReference>
<dbReference type="AlphaFoldDB" id="A0A134A5Z7"/>
<reference evidence="16" key="1">
    <citation type="submission" date="2016-01" db="EMBL/GenBank/DDBJ databases">
        <authorList>
            <person name="Mitreva M."/>
            <person name="Pepin K.H."/>
            <person name="Mihindukulasuriya K.A."/>
            <person name="Fulton R."/>
            <person name="Fronick C."/>
            <person name="O'Laughlin M."/>
            <person name="Miner T."/>
            <person name="Herter B."/>
            <person name="Rosa B.A."/>
            <person name="Cordes M."/>
            <person name="Tomlinson C."/>
            <person name="Wollam A."/>
            <person name="Palsikar V.B."/>
            <person name="Mardis E.R."/>
            <person name="Wilson R.K."/>
        </authorList>
    </citation>
    <scope>NUCLEOTIDE SEQUENCE [LARGE SCALE GENOMIC DNA]</scope>
    <source>
        <strain evidence="16">DNF01167</strain>
    </source>
</reference>
<dbReference type="InterPro" id="IPR036554">
    <property type="entry name" value="GHMP_kinase_C_sf"/>
</dbReference>
<dbReference type="InterPro" id="IPR014721">
    <property type="entry name" value="Ribsml_uS5_D2-typ_fold_subgr"/>
</dbReference>
<dbReference type="PROSITE" id="PS00627">
    <property type="entry name" value="GHMP_KINASES_ATP"/>
    <property type="match status" value="1"/>
</dbReference>
<dbReference type="InterPro" id="IPR006204">
    <property type="entry name" value="GHMP_kinase_N_dom"/>
</dbReference>
<dbReference type="Proteomes" id="UP000070355">
    <property type="component" value="Unassembled WGS sequence"/>
</dbReference>
<dbReference type="UniPathway" id="UPA00057">
    <property type="reaction ID" value="UER00098"/>
</dbReference>
<evidence type="ECO:0000256" key="11">
    <source>
        <dbReference type="ARBA" id="ARBA00023098"/>
    </source>
</evidence>
<evidence type="ECO:0000256" key="1">
    <source>
        <dbReference type="ARBA" id="ARBA00004496"/>
    </source>
</evidence>
<evidence type="ECO:0000313" key="15">
    <source>
        <dbReference type="EMBL" id="KXB63133.1"/>
    </source>
</evidence>
<dbReference type="InterPro" id="IPR020568">
    <property type="entry name" value="Ribosomal_Su5_D2-typ_SF"/>
</dbReference>
<comment type="similarity">
    <text evidence="2">Belongs to the GHMP kinase family. Mevalonate kinase subfamily.</text>
</comment>
<dbReference type="EC" id="2.7.1.36" evidence="3"/>
<comment type="subcellular location">
    <subcellularLocation>
        <location evidence="1">Cytoplasm</location>
    </subcellularLocation>
</comment>
<dbReference type="Pfam" id="PF08544">
    <property type="entry name" value="GHMP_kinases_C"/>
    <property type="match status" value="1"/>
</dbReference>
<proteinExistence type="inferred from homology"/>
<organism evidence="15 16">
    <name type="scientific">Gemella haemolysans</name>
    <dbReference type="NCBI Taxonomy" id="1379"/>
    <lineage>
        <taxon>Bacteria</taxon>
        <taxon>Bacillati</taxon>
        <taxon>Bacillota</taxon>
        <taxon>Bacilli</taxon>
        <taxon>Bacillales</taxon>
        <taxon>Gemellaceae</taxon>
        <taxon>Gemella</taxon>
    </lineage>
</organism>
<keyword evidence="11" id="KW-0443">Lipid metabolism</keyword>
<protein>
    <recommendedName>
        <fullName evidence="3">mevalonate kinase</fullName>
        <ecNumber evidence="3">2.7.1.36</ecNumber>
    </recommendedName>
</protein>
<dbReference type="PANTHER" id="PTHR43290">
    <property type="entry name" value="MEVALONATE KINASE"/>
    <property type="match status" value="1"/>
</dbReference>
<dbReference type="SUPFAM" id="SSF55060">
    <property type="entry name" value="GHMP Kinase, C-terminal domain"/>
    <property type="match status" value="1"/>
</dbReference>
<keyword evidence="8 15" id="KW-0418">Kinase</keyword>